<gene>
    <name evidence="1" type="ORF">ACOLOM_LOCUS13051</name>
</gene>
<organism evidence="1 2">
    <name type="scientific">Acaulospora colombiana</name>
    <dbReference type="NCBI Taxonomy" id="27376"/>
    <lineage>
        <taxon>Eukaryota</taxon>
        <taxon>Fungi</taxon>
        <taxon>Fungi incertae sedis</taxon>
        <taxon>Mucoromycota</taxon>
        <taxon>Glomeromycotina</taxon>
        <taxon>Glomeromycetes</taxon>
        <taxon>Diversisporales</taxon>
        <taxon>Acaulosporaceae</taxon>
        <taxon>Acaulospora</taxon>
    </lineage>
</organism>
<accession>A0ACA9QLZ7</accession>
<evidence type="ECO:0000313" key="1">
    <source>
        <dbReference type="EMBL" id="CAG8757803.1"/>
    </source>
</evidence>
<reference evidence="1" key="1">
    <citation type="submission" date="2021-06" db="EMBL/GenBank/DDBJ databases">
        <authorList>
            <person name="Kallberg Y."/>
            <person name="Tangrot J."/>
            <person name="Rosling A."/>
        </authorList>
    </citation>
    <scope>NUCLEOTIDE SEQUENCE</scope>
    <source>
        <strain evidence="1">CL356</strain>
    </source>
</reference>
<dbReference type="Proteomes" id="UP000789525">
    <property type="component" value="Unassembled WGS sequence"/>
</dbReference>
<feature type="non-terminal residue" evidence="1">
    <location>
        <position position="221"/>
    </location>
</feature>
<evidence type="ECO:0000313" key="2">
    <source>
        <dbReference type="Proteomes" id="UP000789525"/>
    </source>
</evidence>
<name>A0ACA9QLZ7_9GLOM</name>
<sequence>SDTAVVVSAQSDSEQDGSETATVSSLVSSPRVQMLVYIFILYECNCGWNLPHEVATQQQEQPESVQDSEPFGQQKGAEDESNQQLCPPGQQKGAEDESNQQLCPPGQQKSMLQQDRSDYSLANVKRDVFENRIGGGGEVAEIAAIELVELSPSPINMARDVRARHRSARHRTRSGRKFGSMDGANSVVSSLSSEFSALIVEKGDSEVEVEESFQAWKLRVP</sequence>
<keyword evidence="2" id="KW-1185">Reference proteome</keyword>
<feature type="non-terminal residue" evidence="1">
    <location>
        <position position="1"/>
    </location>
</feature>
<comment type="caution">
    <text evidence="1">The sequence shown here is derived from an EMBL/GenBank/DDBJ whole genome shotgun (WGS) entry which is preliminary data.</text>
</comment>
<proteinExistence type="predicted"/>
<protein>
    <submittedName>
        <fullName evidence="1">2728_t:CDS:1</fullName>
    </submittedName>
</protein>
<dbReference type="EMBL" id="CAJVPT010057047">
    <property type="protein sequence ID" value="CAG8757803.1"/>
    <property type="molecule type" value="Genomic_DNA"/>
</dbReference>